<reference evidence="2 3" key="1">
    <citation type="submission" date="2019-06" db="EMBL/GenBank/DDBJ databases">
        <title>Rhizobium sp. CL12 isolated from roots of soybean.</title>
        <authorList>
            <person name="Wang C."/>
        </authorList>
    </citation>
    <scope>NUCLEOTIDE SEQUENCE [LARGE SCALE GENOMIC DNA]</scope>
    <source>
        <strain evidence="2 3">CL12</strain>
    </source>
</reference>
<evidence type="ECO:0000256" key="1">
    <source>
        <dbReference type="ARBA" id="ARBA00006484"/>
    </source>
</evidence>
<dbReference type="InterPro" id="IPR036291">
    <property type="entry name" value="NAD(P)-bd_dom_sf"/>
</dbReference>
<dbReference type="Gene3D" id="3.40.50.720">
    <property type="entry name" value="NAD(P)-binding Rossmann-like Domain"/>
    <property type="match status" value="1"/>
</dbReference>
<dbReference type="PANTHER" id="PTHR42760">
    <property type="entry name" value="SHORT-CHAIN DEHYDROGENASES/REDUCTASES FAMILY MEMBER"/>
    <property type="match status" value="1"/>
</dbReference>
<evidence type="ECO:0000313" key="2">
    <source>
        <dbReference type="EMBL" id="TPP05506.1"/>
    </source>
</evidence>
<dbReference type="GO" id="GO:0016616">
    <property type="term" value="F:oxidoreductase activity, acting on the CH-OH group of donors, NAD or NADP as acceptor"/>
    <property type="evidence" value="ECO:0007669"/>
    <property type="project" value="TreeGrafter"/>
</dbReference>
<sequence>MDSDLCRELALKGKIVLLTNIDQGVGPATALAMVRRGASLAVTMSGDRVEPPIIRELRAAGATVALFRVPARLDWSAAAHLLRSVTAKFERLDIVIANSQLRIHWQVDDVAQDEDAIDEQFHVNVLATISLIRAVVRFMGEGGRIIAIGASIADRVGTPGLADFAASQAAIAAYCRGIAHDLGGRGITVNVVQLGAMDVDQLGAADDLIMTERNANVLKRLGRAEDAAEAIVFLAGPGASFITGSVLDVDGGYNA</sequence>
<proteinExistence type="inferred from homology"/>
<protein>
    <submittedName>
        <fullName evidence="2">SDR family oxidoreductase</fullName>
    </submittedName>
</protein>
<dbReference type="PRINTS" id="PR00081">
    <property type="entry name" value="GDHRDH"/>
</dbReference>
<dbReference type="SUPFAM" id="SSF51735">
    <property type="entry name" value="NAD(P)-binding Rossmann-fold domains"/>
    <property type="match status" value="1"/>
</dbReference>
<organism evidence="2 3">
    <name type="scientific">Rhizobium glycinendophyticum</name>
    <dbReference type="NCBI Taxonomy" id="2589807"/>
    <lineage>
        <taxon>Bacteria</taxon>
        <taxon>Pseudomonadati</taxon>
        <taxon>Pseudomonadota</taxon>
        <taxon>Alphaproteobacteria</taxon>
        <taxon>Hyphomicrobiales</taxon>
        <taxon>Rhizobiaceae</taxon>
        <taxon>Rhizobium/Agrobacterium group</taxon>
        <taxon>Rhizobium</taxon>
    </lineage>
</organism>
<evidence type="ECO:0000313" key="3">
    <source>
        <dbReference type="Proteomes" id="UP000316429"/>
    </source>
</evidence>
<dbReference type="PANTHER" id="PTHR42760:SF78">
    <property type="entry name" value="3-OXOACYL-[ACYL-CARRIER-PROTEIN] REDUCTASE [NADH]"/>
    <property type="match status" value="1"/>
</dbReference>
<dbReference type="InterPro" id="IPR002347">
    <property type="entry name" value="SDR_fam"/>
</dbReference>
<comment type="similarity">
    <text evidence="1">Belongs to the short-chain dehydrogenases/reductases (SDR) family.</text>
</comment>
<gene>
    <name evidence="2" type="ORF">FJQ55_20350</name>
</gene>
<name>A0A504U683_9HYPH</name>
<dbReference type="AlphaFoldDB" id="A0A504U683"/>
<dbReference type="EMBL" id="VFYP01000005">
    <property type="protein sequence ID" value="TPP05506.1"/>
    <property type="molecule type" value="Genomic_DNA"/>
</dbReference>
<dbReference type="Pfam" id="PF13561">
    <property type="entry name" value="adh_short_C2"/>
    <property type="match status" value="1"/>
</dbReference>
<keyword evidence="3" id="KW-1185">Reference proteome</keyword>
<comment type="caution">
    <text evidence="2">The sequence shown here is derived from an EMBL/GenBank/DDBJ whole genome shotgun (WGS) entry which is preliminary data.</text>
</comment>
<dbReference type="Proteomes" id="UP000316429">
    <property type="component" value="Unassembled WGS sequence"/>
</dbReference>
<dbReference type="OrthoDB" id="154414at2"/>
<accession>A0A504U683</accession>